<evidence type="ECO:0000256" key="4">
    <source>
        <dbReference type="ARBA" id="ARBA00023136"/>
    </source>
</evidence>
<dbReference type="PANTHER" id="PTHR33048">
    <property type="entry name" value="PTH11-LIKE INTEGRAL MEMBRANE PROTEIN (AFU_ORTHOLOGUE AFUA_5G11245)"/>
    <property type="match status" value="1"/>
</dbReference>
<evidence type="ECO:0000256" key="5">
    <source>
        <dbReference type="ARBA" id="ARBA00038359"/>
    </source>
</evidence>
<keyword evidence="2 7" id="KW-0812">Transmembrane</keyword>
<dbReference type="InterPro" id="IPR052337">
    <property type="entry name" value="SAT4-like"/>
</dbReference>
<gene>
    <name evidence="9" type="ORF">AJ79_08621</name>
</gene>
<dbReference type="InterPro" id="IPR049326">
    <property type="entry name" value="Rhodopsin_dom_fungi"/>
</dbReference>
<feature type="transmembrane region" description="Helical" evidence="7">
    <location>
        <begin position="47"/>
        <end position="66"/>
    </location>
</feature>
<dbReference type="OrthoDB" id="5429740at2759"/>
<feature type="transmembrane region" description="Helical" evidence="7">
    <location>
        <begin position="12"/>
        <end position="35"/>
    </location>
</feature>
<keyword evidence="3 7" id="KW-1133">Transmembrane helix</keyword>
<name>A0A2B7WRM9_9EURO</name>
<evidence type="ECO:0000256" key="6">
    <source>
        <dbReference type="SAM" id="MobiDB-lite"/>
    </source>
</evidence>
<keyword evidence="4 7" id="KW-0472">Membrane</keyword>
<dbReference type="EMBL" id="PDNB01000210">
    <property type="protein sequence ID" value="PGG99229.1"/>
    <property type="molecule type" value="Genomic_DNA"/>
</dbReference>
<comment type="caution">
    <text evidence="9">The sequence shown here is derived from an EMBL/GenBank/DDBJ whole genome shotgun (WGS) entry which is preliminary data.</text>
</comment>
<proteinExistence type="inferred from homology"/>
<dbReference type="STRING" id="1447875.A0A2B7WRM9"/>
<comment type="similarity">
    <text evidence="5">Belongs to the SAT4 family.</text>
</comment>
<reference evidence="9 10" key="1">
    <citation type="submission" date="2017-10" db="EMBL/GenBank/DDBJ databases">
        <title>Comparative genomics in systemic dimorphic fungi from Ajellomycetaceae.</title>
        <authorList>
            <person name="Munoz J.F."/>
            <person name="Mcewen J.G."/>
            <person name="Clay O.K."/>
            <person name="Cuomo C.A."/>
        </authorList>
    </citation>
    <scope>NUCLEOTIDE SEQUENCE [LARGE SCALE GENOMIC DNA]</scope>
    <source>
        <strain evidence="9 10">UAMH5409</strain>
    </source>
</reference>
<dbReference type="AlphaFoldDB" id="A0A2B7WRM9"/>
<accession>A0A2B7WRM9</accession>
<evidence type="ECO:0000259" key="8">
    <source>
        <dbReference type="Pfam" id="PF20684"/>
    </source>
</evidence>
<feature type="region of interest" description="Disordered" evidence="6">
    <location>
        <begin position="134"/>
        <end position="165"/>
    </location>
</feature>
<dbReference type="Pfam" id="PF20684">
    <property type="entry name" value="Fung_rhodopsin"/>
    <property type="match status" value="1"/>
</dbReference>
<dbReference type="GO" id="GO:0016020">
    <property type="term" value="C:membrane"/>
    <property type="evidence" value="ECO:0007669"/>
    <property type="project" value="UniProtKB-SubCell"/>
</dbReference>
<feature type="domain" description="Rhodopsin" evidence="8">
    <location>
        <begin position="8"/>
        <end position="110"/>
    </location>
</feature>
<evidence type="ECO:0000256" key="2">
    <source>
        <dbReference type="ARBA" id="ARBA00022692"/>
    </source>
</evidence>
<evidence type="ECO:0000256" key="7">
    <source>
        <dbReference type="SAM" id="Phobius"/>
    </source>
</evidence>
<protein>
    <recommendedName>
        <fullName evidence="8">Rhodopsin domain-containing protein</fullName>
    </recommendedName>
</protein>
<evidence type="ECO:0000256" key="1">
    <source>
        <dbReference type="ARBA" id="ARBA00004141"/>
    </source>
</evidence>
<sequence length="210" mass="22725">MSGGYCHVNKGNFYLGVGNVNLISDISILIVPAPAVWRLQMPRGQKIAVLFIFLLGSFVCIAPLVRIKVIVDLTKTMNISWAKSDVFIWSSVEPSVGIISGCLPTLRGLLMWAMQHCGLSGLLSGFKRSTHGNPGSDFNAITGEGDGHSRRSRNHSSLINSNGHRKLRPEDEACLTTVIATKGERSGSVRTGEISTSDSMKQHGGIRVHK</sequence>
<comment type="subcellular location">
    <subcellularLocation>
        <location evidence="1">Membrane</location>
        <topology evidence="1">Multi-pass membrane protein</topology>
    </subcellularLocation>
</comment>
<evidence type="ECO:0000313" key="9">
    <source>
        <dbReference type="EMBL" id="PGG99229.1"/>
    </source>
</evidence>
<organism evidence="9 10">
    <name type="scientific">Helicocarpus griseus UAMH5409</name>
    <dbReference type="NCBI Taxonomy" id="1447875"/>
    <lineage>
        <taxon>Eukaryota</taxon>
        <taxon>Fungi</taxon>
        <taxon>Dikarya</taxon>
        <taxon>Ascomycota</taxon>
        <taxon>Pezizomycotina</taxon>
        <taxon>Eurotiomycetes</taxon>
        <taxon>Eurotiomycetidae</taxon>
        <taxon>Onygenales</taxon>
        <taxon>Ajellomycetaceae</taxon>
        <taxon>Helicocarpus</taxon>
    </lineage>
</organism>
<feature type="region of interest" description="Disordered" evidence="6">
    <location>
        <begin position="185"/>
        <end position="210"/>
    </location>
</feature>
<evidence type="ECO:0000256" key="3">
    <source>
        <dbReference type="ARBA" id="ARBA00022989"/>
    </source>
</evidence>
<dbReference type="PANTHER" id="PTHR33048:SF163">
    <property type="entry name" value="INTEGRAL MEMBRANE PROTEIN (AFU_ORTHOLOGUE AFUA_8G05510)"/>
    <property type="match status" value="1"/>
</dbReference>
<dbReference type="Proteomes" id="UP000223968">
    <property type="component" value="Unassembled WGS sequence"/>
</dbReference>
<evidence type="ECO:0000313" key="10">
    <source>
        <dbReference type="Proteomes" id="UP000223968"/>
    </source>
</evidence>
<keyword evidence="10" id="KW-1185">Reference proteome</keyword>